<dbReference type="AlphaFoldDB" id="A0A2M6XEB5"/>
<sequence length="91" mass="10190">MRKIDLVEVVARKAHLTKKAASESIETFLAEIQKTMVKGEKVILSGFGTFRVASVKDKTVVIPKTGERKMVKSHRAPRFSPGRELKRIIKG</sequence>
<dbReference type="SUPFAM" id="SSF47729">
    <property type="entry name" value="IHF-like DNA-binding proteins"/>
    <property type="match status" value="1"/>
</dbReference>
<reference evidence="3" key="1">
    <citation type="submission" date="2017-09" db="EMBL/GenBank/DDBJ databases">
        <title>Depth-based differentiation of microbial function through sediment-hosted aquifers and enrichment of novel symbionts in the deep terrestrial subsurface.</title>
        <authorList>
            <person name="Probst A.J."/>
            <person name="Ladd B."/>
            <person name="Jarett J.K."/>
            <person name="Geller-Mcgrath D.E."/>
            <person name="Sieber C.M.K."/>
            <person name="Emerson J.B."/>
            <person name="Anantharaman K."/>
            <person name="Thomas B.C."/>
            <person name="Malmstrom R."/>
            <person name="Stieglmeier M."/>
            <person name="Klingl A."/>
            <person name="Woyke T."/>
            <person name="Ryan C.M."/>
            <person name="Banfield J.F."/>
        </authorList>
    </citation>
    <scope>NUCLEOTIDE SEQUENCE [LARGE SCALE GENOMIC DNA]</scope>
</reference>
<dbReference type="InterPro" id="IPR010992">
    <property type="entry name" value="IHF-like_DNA-bd_dom_sf"/>
</dbReference>
<evidence type="ECO:0000313" key="3">
    <source>
        <dbReference type="Proteomes" id="UP000228996"/>
    </source>
</evidence>
<keyword evidence="2" id="KW-0238">DNA-binding</keyword>
<organism evidence="2 3">
    <name type="scientific">Candidatus Shapirobacteria bacterium CG08_land_8_20_14_0_20_39_18</name>
    <dbReference type="NCBI Taxonomy" id="1974883"/>
    <lineage>
        <taxon>Bacteria</taxon>
        <taxon>Candidatus Shapironibacteriota</taxon>
    </lineage>
</organism>
<protein>
    <submittedName>
        <fullName evidence="2">DNA-binding protein</fullName>
    </submittedName>
</protein>
<dbReference type="GO" id="GO:0003677">
    <property type="term" value="F:DNA binding"/>
    <property type="evidence" value="ECO:0007669"/>
    <property type="project" value="UniProtKB-KW"/>
</dbReference>
<dbReference type="PANTHER" id="PTHR33175">
    <property type="entry name" value="DNA-BINDING PROTEIN HU"/>
    <property type="match status" value="1"/>
</dbReference>
<dbReference type="PANTHER" id="PTHR33175:SF2">
    <property type="entry name" value="INTEGRATION HOST FACTOR SUBUNIT ALPHA"/>
    <property type="match status" value="1"/>
</dbReference>
<dbReference type="GO" id="GO:0005829">
    <property type="term" value="C:cytosol"/>
    <property type="evidence" value="ECO:0007669"/>
    <property type="project" value="TreeGrafter"/>
</dbReference>
<dbReference type="Proteomes" id="UP000228996">
    <property type="component" value="Unassembled WGS sequence"/>
</dbReference>
<proteinExistence type="inferred from homology"/>
<evidence type="ECO:0000256" key="1">
    <source>
        <dbReference type="RuleBase" id="RU003939"/>
    </source>
</evidence>
<dbReference type="PRINTS" id="PR01727">
    <property type="entry name" value="DNABINDINGHU"/>
</dbReference>
<accession>A0A2M6XEB5</accession>
<gene>
    <name evidence="2" type="ORF">COT44_00445</name>
</gene>
<name>A0A2M6XEB5_9BACT</name>
<dbReference type="Gene3D" id="4.10.520.10">
    <property type="entry name" value="IHF-like DNA-binding proteins"/>
    <property type="match status" value="1"/>
</dbReference>
<dbReference type="Pfam" id="PF00216">
    <property type="entry name" value="Bac_DNA_binding"/>
    <property type="match status" value="1"/>
</dbReference>
<dbReference type="CDD" id="cd13831">
    <property type="entry name" value="HU"/>
    <property type="match status" value="1"/>
</dbReference>
<dbReference type="InterPro" id="IPR000119">
    <property type="entry name" value="Hist_DNA-bd"/>
</dbReference>
<evidence type="ECO:0000313" key="2">
    <source>
        <dbReference type="EMBL" id="PIU03979.1"/>
    </source>
</evidence>
<comment type="similarity">
    <text evidence="1">Belongs to the bacterial histone-like protein family.</text>
</comment>
<dbReference type="EMBL" id="PEYO01000002">
    <property type="protein sequence ID" value="PIU03979.1"/>
    <property type="molecule type" value="Genomic_DNA"/>
</dbReference>
<dbReference type="SMART" id="SM00411">
    <property type="entry name" value="BHL"/>
    <property type="match status" value="1"/>
</dbReference>
<comment type="caution">
    <text evidence="2">The sequence shown here is derived from an EMBL/GenBank/DDBJ whole genome shotgun (WGS) entry which is preliminary data.</text>
</comment>
<dbReference type="GO" id="GO:0030527">
    <property type="term" value="F:structural constituent of chromatin"/>
    <property type="evidence" value="ECO:0007669"/>
    <property type="project" value="InterPro"/>
</dbReference>